<evidence type="ECO:0000313" key="10">
    <source>
        <dbReference type="EMBL" id="RAU17828.1"/>
    </source>
</evidence>
<evidence type="ECO:0000259" key="9">
    <source>
        <dbReference type="Pfam" id="PF13742"/>
    </source>
</evidence>
<protein>
    <recommendedName>
        <fullName evidence="5">Exodeoxyribonuclease 7 large subunit</fullName>
        <ecNumber evidence="5">3.1.11.6</ecNumber>
    </recommendedName>
    <alternativeName>
        <fullName evidence="5">Exodeoxyribonuclease VII large subunit</fullName>
        <shortName evidence="5">Exonuclease VII large subunit</shortName>
    </alternativeName>
</protein>
<feature type="domain" description="Exonuclease VII large subunit C-terminal" evidence="8">
    <location>
        <begin position="123"/>
        <end position="434"/>
    </location>
</feature>
<comment type="subcellular location">
    <subcellularLocation>
        <location evidence="5 6">Cytoplasm</location>
    </subcellularLocation>
</comment>
<dbReference type="GO" id="GO:0006308">
    <property type="term" value="P:DNA catabolic process"/>
    <property type="evidence" value="ECO:0007669"/>
    <property type="project" value="UniProtKB-UniRule"/>
</dbReference>
<dbReference type="Pfam" id="PF02601">
    <property type="entry name" value="Exonuc_VII_L"/>
    <property type="match status" value="1"/>
</dbReference>
<dbReference type="GO" id="GO:0003676">
    <property type="term" value="F:nucleic acid binding"/>
    <property type="evidence" value="ECO:0007669"/>
    <property type="project" value="InterPro"/>
</dbReference>
<keyword evidence="11" id="KW-1185">Reference proteome</keyword>
<keyword evidence="3 5" id="KW-0378">Hydrolase</keyword>
<name>A0A364NL32_9GAMM</name>
<dbReference type="GO" id="GO:0008855">
    <property type="term" value="F:exodeoxyribonuclease VII activity"/>
    <property type="evidence" value="ECO:0007669"/>
    <property type="project" value="UniProtKB-UniRule"/>
</dbReference>
<keyword evidence="4 5" id="KW-0269">Exonuclease</keyword>
<evidence type="ECO:0000259" key="8">
    <source>
        <dbReference type="Pfam" id="PF02601"/>
    </source>
</evidence>
<dbReference type="PANTHER" id="PTHR30008">
    <property type="entry name" value="EXODEOXYRIBONUCLEASE 7 LARGE SUBUNIT"/>
    <property type="match status" value="1"/>
</dbReference>
<comment type="similarity">
    <text evidence="5 6">Belongs to the XseA family.</text>
</comment>
<reference evidence="10 11" key="1">
    <citation type="submission" date="2018-06" db="EMBL/GenBank/DDBJ databases">
        <title>Nitrincola tibetense sp. nov., isolated from Lake XuguoCo on Tibetan Plateau.</title>
        <authorList>
            <person name="Xing P."/>
        </authorList>
    </citation>
    <scope>NUCLEOTIDE SEQUENCE [LARGE SCALE GENOMIC DNA]</scope>
    <source>
        <strain evidence="11">xg18</strain>
    </source>
</reference>
<feature type="domain" description="OB-fold nucleic acid binding" evidence="9">
    <location>
        <begin position="7"/>
        <end position="99"/>
    </location>
</feature>
<evidence type="ECO:0000256" key="4">
    <source>
        <dbReference type="ARBA" id="ARBA00022839"/>
    </source>
</evidence>
<evidence type="ECO:0000256" key="2">
    <source>
        <dbReference type="ARBA" id="ARBA00022722"/>
    </source>
</evidence>
<keyword evidence="7" id="KW-0175">Coiled coil</keyword>
<dbReference type="GO" id="GO:0005737">
    <property type="term" value="C:cytoplasm"/>
    <property type="evidence" value="ECO:0007669"/>
    <property type="project" value="UniProtKB-SubCell"/>
</dbReference>
<dbReference type="EC" id="3.1.11.6" evidence="5"/>
<comment type="function">
    <text evidence="5">Bidirectionally degrades single-stranded DNA into large acid-insoluble oligonucleotides, which are then degraded further into small acid-soluble oligonucleotides.</text>
</comment>
<dbReference type="Pfam" id="PF13742">
    <property type="entry name" value="tRNA_anti_2"/>
    <property type="match status" value="1"/>
</dbReference>
<evidence type="ECO:0000256" key="5">
    <source>
        <dbReference type="HAMAP-Rule" id="MF_00378"/>
    </source>
</evidence>
<sequence length="445" mass="49715">MNLSKPLSVSELNQSAKTLLESSFSLIQVEGEISNLARPSSGHWYFTLKDSRAQVRCAMFKNRTQFIRTLPKEGDRVVLTAKVSLYEGRGDFQLIAEQMALGGTGQLQIAFEALKAKLQFEGLFSAEHKRALPAHPTHLGIITSPTGAAIHDILHVLQRRFPGLAVTLYPTAVQGKEAAGQIVKAIEFANRDQRCDVLIVGRGGGSLEDLWPFNEEIVARAIFASRLPIVSAVGHETDITIADWVADYRAPTPSAAAEILSPNQLDIQNQLSRLARQLHQAIMLQIDSSRQSLSHLKKRLRHPGDKLRDQAQRIDRAELRLHSLTLRQLKNAQLKLEQLNKRLLKQAPLNLVQQHHRYLQQLDARHRLAMQQFMNHQHNRLKQQAALLHQVSPLATLSRGYAILQTADGLGITESNQVKLNETINARLSKGSLELSVTRIDNSLT</sequence>
<accession>A0A364NL32</accession>
<dbReference type="CDD" id="cd04489">
    <property type="entry name" value="ExoVII_LU_OBF"/>
    <property type="match status" value="1"/>
</dbReference>
<dbReference type="OrthoDB" id="9802795at2"/>
<dbReference type="PANTHER" id="PTHR30008:SF0">
    <property type="entry name" value="EXODEOXYRIBONUCLEASE 7 LARGE SUBUNIT"/>
    <property type="match status" value="1"/>
</dbReference>
<dbReference type="InterPro" id="IPR020579">
    <property type="entry name" value="Exonuc_VII_lsu_C"/>
</dbReference>
<comment type="catalytic activity">
    <reaction evidence="5 6">
        <text>Exonucleolytic cleavage in either 5'- to 3'- or 3'- to 5'-direction to yield nucleoside 5'-phosphates.</text>
        <dbReference type="EC" id="3.1.11.6"/>
    </reaction>
</comment>
<gene>
    <name evidence="5" type="primary">xseA</name>
    <name evidence="10" type="ORF">DN062_10675</name>
</gene>
<feature type="coiled-coil region" evidence="7">
    <location>
        <begin position="307"/>
        <end position="346"/>
    </location>
</feature>
<dbReference type="InterPro" id="IPR003753">
    <property type="entry name" value="Exonuc_VII_L"/>
</dbReference>
<dbReference type="AlphaFoldDB" id="A0A364NL32"/>
<evidence type="ECO:0000256" key="3">
    <source>
        <dbReference type="ARBA" id="ARBA00022801"/>
    </source>
</evidence>
<dbReference type="NCBIfam" id="TIGR00237">
    <property type="entry name" value="xseA"/>
    <property type="match status" value="1"/>
</dbReference>
<comment type="caution">
    <text evidence="10">The sequence shown here is derived from an EMBL/GenBank/DDBJ whole genome shotgun (WGS) entry which is preliminary data.</text>
</comment>
<dbReference type="InterPro" id="IPR025824">
    <property type="entry name" value="OB-fold_nuc-bd_dom"/>
</dbReference>
<dbReference type="RefSeq" id="WP_112159318.1">
    <property type="nucleotide sequence ID" value="NZ_QKRX01000007.1"/>
</dbReference>
<evidence type="ECO:0000256" key="6">
    <source>
        <dbReference type="RuleBase" id="RU004355"/>
    </source>
</evidence>
<proteinExistence type="inferred from homology"/>
<dbReference type="Proteomes" id="UP000250744">
    <property type="component" value="Unassembled WGS sequence"/>
</dbReference>
<keyword evidence="2 5" id="KW-0540">Nuclease</keyword>
<keyword evidence="1 5" id="KW-0963">Cytoplasm</keyword>
<dbReference type="HAMAP" id="MF_00378">
    <property type="entry name" value="Exonuc_7_L"/>
    <property type="match status" value="1"/>
</dbReference>
<dbReference type="GO" id="GO:0009318">
    <property type="term" value="C:exodeoxyribonuclease VII complex"/>
    <property type="evidence" value="ECO:0007669"/>
    <property type="project" value="UniProtKB-UniRule"/>
</dbReference>
<evidence type="ECO:0000313" key="11">
    <source>
        <dbReference type="Proteomes" id="UP000250744"/>
    </source>
</evidence>
<comment type="subunit">
    <text evidence="5">Heterooligomer composed of large and small subunits.</text>
</comment>
<dbReference type="EMBL" id="QKRX01000007">
    <property type="protein sequence ID" value="RAU17828.1"/>
    <property type="molecule type" value="Genomic_DNA"/>
</dbReference>
<evidence type="ECO:0000256" key="1">
    <source>
        <dbReference type="ARBA" id="ARBA00022490"/>
    </source>
</evidence>
<organism evidence="10 11">
    <name type="scientific">Nitrincola tibetensis</name>
    <dbReference type="NCBI Taxonomy" id="2219697"/>
    <lineage>
        <taxon>Bacteria</taxon>
        <taxon>Pseudomonadati</taxon>
        <taxon>Pseudomonadota</taxon>
        <taxon>Gammaproteobacteria</taxon>
        <taxon>Oceanospirillales</taxon>
        <taxon>Oceanospirillaceae</taxon>
        <taxon>Nitrincola</taxon>
    </lineage>
</organism>
<evidence type="ECO:0000256" key="7">
    <source>
        <dbReference type="SAM" id="Coils"/>
    </source>
</evidence>